<protein>
    <submittedName>
        <fullName evidence="4">Protein unc-13 homolog D-like</fullName>
    </submittedName>
</protein>
<evidence type="ECO:0000313" key="4">
    <source>
        <dbReference type="RefSeq" id="XP_010780045.1"/>
    </source>
</evidence>
<name>A0A6I9NY82_9TELE</name>
<dbReference type="PROSITE" id="PS51259">
    <property type="entry name" value="MHD2"/>
    <property type="match status" value="1"/>
</dbReference>
<dbReference type="GO" id="GO:0006887">
    <property type="term" value="P:exocytosis"/>
    <property type="evidence" value="ECO:0007669"/>
    <property type="project" value="UniProtKB-KW"/>
</dbReference>
<evidence type="ECO:0000259" key="2">
    <source>
        <dbReference type="PROSITE" id="PS51259"/>
    </source>
</evidence>
<dbReference type="GO" id="GO:0070382">
    <property type="term" value="C:exocytic vesicle"/>
    <property type="evidence" value="ECO:0007669"/>
    <property type="project" value="TreeGrafter"/>
</dbReference>
<organism evidence="3 4">
    <name type="scientific">Notothenia coriiceps</name>
    <name type="common">black rockcod</name>
    <dbReference type="NCBI Taxonomy" id="8208"/>
    <lineage>
        <taxon>Eukaryota</taxon>
        <taxon>Metazoa</taxon>
        <taxon>Chordata</taxon>
        <taxon>Craniata</taxon>
        <taxon>Vertebrata</taxon>
        <taxon>Euteleostomi</taxon>
        <taxon>Actinopterygii</taxon>
        <taxon>Neopterygii</taxon>
        <taxon>Teleostei</taxon>
        <taxon>Neoteleostei</taxon>
        <taxon>Acanthomorphata</taxon>
        <taxon>Eupercaria</taxon>
        <taxon>Perciformes</taxon>
        <taxon>Notothenioidei</taxon>
        <taxon>Nototheniidae</taxon>
        <taxon>Notothenia</taxon>
    </lineage>
</organism>
<dbReference type="RefSeq" id="XP_010780045.1">
    <property type="nucleotide sequence ID" value="XM_010781743.1"/>
</dbReference>
<dbReference type="PANTHER" id="PTHR45999:SF3">
    <property type="entry name" value="PROTEIN UNC-13 HOMOLOG D"/>
    <property type="match status" value="1"/>
</dbReference>
<dbReference type="GeneID" id="104954595"/>
<keyword evidence="1" id="KW-0268">Exocytosis</keyword>
<dbReference type="InterPro" id="IPR035892">
    <property type="entry name" value="C2_domain_sf"/>
</dbReference>
<feature type="domain" description="MHD2" evidence="2">
    <location>
        <begin position="1"/>
        <end position="44"/>
    </location>
</feature>
<reference evidence="4" key="1">
    <citation type="submission" date="2025-08" db="UniProtKB">
        <authorList>
            <consortium name="RefSeq"/>
        </authorList>
    </citation>
    <scope>IDENTIFICATION</scope>
    <source>
        <tissue evidence="4">Muscle</tissue>
    </source>
</reference>
<dbReference type="Gene3D" id="2.60.40.150">
    <property type="entry name" value="C2 domain"/>
    <property type="match status" value="1"/>
</dbReference>
<proteinExistence type="predicted"/>
<feature type="non-terminal residue" evidence="4">
    <location>
        <position position="1"/>
    </location>
</feature>
<dbReference type="OrthoDB" id="7976202at2759"/>
<dbReference type="SUPFAM" id="SSF49562">
    <property type="entry name" value="C2 domain (Calcium/lipid-binding domain, CaLB)"/>
    <property type="match status" value="1"/>
</dbReference>
<dbReference type="Proteomes" id="UP000504611">
    <property type="component" value="Unplaced"/>
</dbReference>
<dbReference type="PANTHER" id="PTHR45999">
    <property type="entry name" value="UNC-13-4A, ISOFORM B"/>
    <property type="match status" value="1"/>
</dbReference>
<gene>
    <name evidence="4" type="primary">LOC104954595</name>
</gene>
<evidence type="ECO:0000256" key="1">
    <source>
        <dbReference type="ARBA" id="ARBA00022483"/>
    </source>
</evidence>
<dbReference type="AlphaFoldDB" id="A0A6I9NY82"/>
<dbReference type="KEGG" id="ncc:104954595"/>
<sequence>CLEQCFLAEGNGLPLDILHSDEYKALKAHLSHNSLSSWKLVEKFLEGKVWEQKVYNGEKYGAVTLLASYRRSDQRLRIEVLNAMNLLPMDSNGKTNTL</sequence>
<evidence type="ECO:0000313" key="3">
    <source>
        <dbReference type="Proteomes" id="UP000504611"/>
    </source>
</evidence>
<dbReference type="InterPro" id="IPR052095">
    <property type="entry name" value="UNC-13_domain"/>
</dbReference>
<dbReference type="InterPro" id="IPR014772">
    <property type="entry name" value="Munc13_dom-2"/>
</dbReference>
<accession>A0A6I9NY82</accession>
<keyword evidence="3" id="KW-1185">Reference proteome</keyword>